<dbReference type="AlphaFoldDB" id="A0AAW0GGQ8"/>
<comment type="caution">
    <text evidence="1">The sequence shown here is derived from an EMBL/GenBank/DDBJ whole genome shotgun (WGS) entry which is preliminary data.</text>
</comment>
<protein>
    <submittedName>
        <fullName evidence="1">Uncharacterized protein</fullName>
    </submittedName>
</protein>
<accession>A0AAW0GGQ8</accession>
<evidence type="ECO:0000313" key="1">
    <source>
        <dbReference type="EMBL" id="KAK7689298.1"/>
    </source>
</evidence>
<dbReference type="EMBL" id="JASBNA010000008">
    <property type="protein sequence ID" value="KAK7689298.1"/>
    <property type="molecule type" value="Genomic_DNA"/>
</dbReference>
<keyword evidence="2" id="KW-1185">Reference proteome</keyword>
<dbReference type="Proteomes" id="UP001385951">
    <property type="component" value="Unassembled WGS sequence"/>
</dbReference>
<name>A0AAW0GGQ8_9APHY</name>
<reference evidence="1 2" key="1">
    <citation type="submission" date="2022-09" db="EMBL/GenBank/DDBJ databases">
        <authorList>
            <person name="Palmer J.M."/>
        </authorList>
    </citation>
    <scope>NUCLEOTIDE SEQUENCE [LARGE SCALE GENOMIC DNA]</scope>
    <source>
        <strain evidence="1 2">DSM 7382</strain>
    </source>
</reference>
<gene>
    <name evidence="1" type="ORF">QCA50_007089</name>
</gene>
<evidence type="ECO:0000313" key="2">
    <source>
        <dbReference type="Proteomes" id="UP001385951"/>
    </source>
</evidence>
<organism evidence="1 2">
    <name type="scientific">Cerrena zonata</name>
    <dbReference type="NCBI Taxonomy" id="2478898"/>
    <lineage>
        <taxon>Eukaryota</taxon>
        <taxon>Fungi</taxon>
        <taxon>Dikarya</taxon>
        <taxon>Basidiomycota</taxon>
        <taxon>Agaricomycotina</taxon>
        <taxon>Agaricomycetes</taxon>
        <taxon>Polyporales</taxon>
        <taxon>Cerrenaceae</taxon>
        <taxon>Cerrena</taxon>
    </lineage>
</organism>
<sequence>MSLAEAEAHLLAGNVQEVVLNRYKLNVLQALCVKYKLSVKPTGRRTKQSIVKRDYVLALVQYQAVSNGADVDMDDHEGNREDIARRRLQVHLLEHPGRWRAIRKVDYWWREDEDIDLRELAEQLGYHDKMCKVIDYKNNRPLHQYIPGKLEVDDVEDMLNDEDILRVIVTRHIPGRTG</sequence>
<proteinExistence type="predicted"/>